<dbReference type="PROSITE" id="PS51257">
    <property type="entry name" value="PROKAR_LIPOPROTEIN"/>
    <property type="match status" value="1"/>
</dbReference>
<evidence type="ECO:0000256" key="6">
    <source>
        <dbReference type="ARBA" id="ARBA00023136"/>
    </source>
</evidence>
<keyword evidence="7 10" id="KW-0564">Palmitate</keyword>
<evidence type="ECO:0000256" key="5">
    <source>
        <dbReference type="ARBA" id="ARBA00022729"/>
    </source>
</evidence>
<evidence type="ECO:0000313" key="13">
    <source>
        <dbReference type="Proteomes" id="UP001409585"/>
    </source>
</evidence>
<sequence>MKMKTLAASVLLAGTLAGCVSAPEIQPQAELTEASQLGLSHELFTFTGQQQWWQAYGDEQLNQLVQAALQKSPDLASARAQVRAAQAQLLAAGGSRQPSLGFDASVARQRLSEHYIYPSPYAGSMRNFGQLQFNFSWDLDFWGRQAQLLSQAGQQADAARWEWQALEQKLTAAVVESYFELYQAHQLMQIAQRTEQQRQSLLQLTQARLDAGLDTELELRNAESVLPMARQQRLAAQARYDNAKHRLAALTGAGAEAYSSMTIPTLALSTELSLPQQLPVNLLARRPDIAASLALVTAADANRLAAKAAFYPSISLTAFAGYQAIGMDELLQSGSQIYGVSPVLHLPIFDGKRLKASYAGATAQLDGAVAGYNQAVVQAVQEAADQITLTQSLRAQLEQANASLQAAEKAWQLAKARYAAGLSNQIVVLDAEARVLETRSNLLACEVALATAQVDLLIAVGGPTAESTAANGLASQQAKTLFQTASADLNSSDGLLNLE</sequence>
<gene>
    <name evidence="12" type="ORF">GCM10025791_45160</name>
</gene>
<accession>A0AAV3U9K9</accession>
<keyword evidence="4 10" id="KW-0812">Transmembrane</keyword>
<dbReference type="PANTHER" id="PTHR30203">
    <property type="entry name" value="OUTER MEMBRANE CATION EFFLUX PROTEIN"/>
    <property type="match status" value="1"/>
</dbReference>
<keyword evidence="8 10" id="KW-0449">Lipoprotein</keyword>
<name>A0AAV3U9K9_9ALTE</name>
<comment type="similarity">
    <text evidence="2 10">Belongs to the outer membrane factor (OMF) (TC 1.B.17) family.</text>
</comment>
<feature type="chain" id="PRO_5043100815" evidence="10">
    <location>
        <begin position="23"/>
        <end position="499"/>
    </location>
</feature>
<keyword evidence="3 10" id="KW-1134">Transmembrane beta strand</keyword>
<comment type="subcellular location">
    <subcellularLocation>
        <location evidence="10">Cell outer membrane</location>
        <topology evidence="10">Lipid-anchor</topology>
    </subcellularLocation>
    <subcellularLocation>
        <location evidence="1">Membrane</location>
    </subcellularLocation>
</comment>
<dbReference type="PANTHER" id="PTHR30203:SF20">
    <property type="entry name" value="MULTIDRUG RESISTANCE OUTER MEMBRANE PROTEIN MDTP-RELATED"/>
    <property type="match status" value="1"/>
</dbReference>
<dbReference type="RefSeq" id="WP_345427617.1">
    <property type="nucleotide sequence ID" value="NZ_AP031496.1"/>
</dbReference>
<evidence type="ECO:0000256" key="3">
    <source>
        <dbReference type="ARBA" id="ARBA00022452"/>
    </source>
</evidence>
<organism evidence="12 13">
    <name type="scientific">Halioxenophilus aromaticivorans</name>
    <dbReference type="NCBI Taxonomy" id="1306992"/>
    <lineage>
        <taxon>Bacteria</taxon>
        <taxon>Pseudomonadati</taxon>
        <taxon>Pseudomonadota</taxon>
        <taxon>Gammaproteobacteria</taxon>
        <taxon>Alteromonadales</taxon>
        <taxon>Alteromonadaceae</taxon>
        <taxon>Halioxenophilus</taxon>
    </lineage>
</organism>
<protein>
    <submittedName>
        <fullName evidence="12">AdeC/AdeK/OprM family multidrug efflux complex outer membrane factor</fullName>
    </submittedName>
</protein>
<comment type="caution">
    <text evidence="12">The sequence shown here is derived from an EMBL/GenBank/DDBJ whole genome shotgun (WGS) entry which is preliminary data.</text>
</comment>
<keyword evidence="5 10" id="KW-0732">Signal</keyword>
<reference evidence="13" key="1">
    <citation type="journal article" date="2019" name="Int. J. Syst. Evol. Microbiol.">
        <title>The Global Catalogue of Microorganisms (GCM) 10K type strain sequencing project: providing services to taxonomists for standard genome sequencing and annotation.</title>
        <authorList>
            <consortium name="The Broad Institute Genomics Platform"/>
            <consortium name="The Broad Institute Genome Sequencing Center for Infectious Disease"/>
            <person name="Wu L."/>
            <person name="Ma J."/>
        </authorList>
    </citation>
    <scope>NUCLEOTIDE SEQUENCE [LARGE SCALE GENOMIC DNA]</scope>
    <source>
        <strain evidence="13">JCM 19134</strain>
    </source>
</reference>
<dbReference type="NCBIfam" id="TIGR01845">
    <property type="entry name" value="outer_NodT"/>
    <property type="match status" value="1"/>
</dbReference>
<evidence type="ECO:0000256" key="8">
    <source>
        <dbReference type="ARBA" id="ARBA00023288"/>
    </source>
</evidence>
<dbReference type="AlphaFoldDB" id="A0AAV3U9K9"/>
<dbReference type="InterPro" id="IPR010131">
    <property type="entry name" value="MdtP/NodT-like"/>
</dbReference>
<proteinExistence type="inferred from homology"/>
<dbReference type="InterPro" id="IPR003423">
    <property type="entry name" value="OMP_efflux"/>
</dbReference>
<keyword evidence="11" id="KW-0175">Coiled coil</keyword>
<dbReference type="Proteomes" id="UP001409585">
    <property type="component" value="Unassembled WGS sequence"/>
</dbReference>
<dbReference type="Gene3D" id="1.20.1600.10">
    <property type="entry name" value="Outer membrane efflux proteins (OEP)"/>
    <property type="match status" value="1"/>
</dbReference>
<dbReference type="EMBL" id="BAABLX010000077">
    <property type="protein sequence ID" value="GAA4959186.1"/>
    <property type="molecule type" value="Genomic_DNA"/>
</dbReference>
<evidence type="ECO:0000256" key="10">
    <source>
        <dbReference type="RuleBase" id="RU362097"/>
    </source>
</evidence>
<evidence type="ECO:0000256" key="4">
    <source>
        <dbReference type="ARBA" id="ARBA00022692"/>
    </source>
</evidence>
<keyword evidence="13" id="KW-1185">Reference proteome</keyword>
<evidence type="ECO:0000313" key="12">
    <source>
        <dbReference type="EMBL" id="GAA4959186.1"/>
    </source>
</evidence>
<keyword evidence="6 10" id="KW-0472">Membrane</keyword>
<evidence type="ECO:0000256" key="7">
    <source>
        <dbReference type="ARBA" id="ARBA00023139"/>
    </source>
</evidence>
<evidence type="ECO:0000256" key="1">
    <source>
        <dbReference type="ARBA" id="ARBA00004370"/>
    </source>
</evidence>
<comment type="function">
    <text evidence="9">Could be involved in resistance to puromycin, acriflavine and tetraphenylarsonium chloride.</text>
</comment>
<dbReference type="SUPFAM" id="SSF56954">
    <property type="entry name" value="Outer membrane efflux proteins (OEP)"/>
    <property type="match status" value="1"/>
</dbReference>
<evidence type="ECO:0000256" key="2">
    <source>
        <dbReference type="ARBA" id="ARBA00007613"/>
    </source>
</evidence>
<evidence type="ECO:0000256" key="9">
    <source>
        <dbReference type="ARBA" id="ARBA00037313"/>
    </source>
</evidence>
<dbReference type="Pfam" id="PF02321">
    <property type="entry name" value="OEP"/>
    <property type="match status" value="2"/>
</dbReference>
<feature type="signal peptide" evidence="10">
    <location>
        <begin position="1"/>
        <end position="22"/>
    </location>
</feature>
<dbReference type="Gene3D" id="2.20.200.10">
    <property type="entry name" value="Outer membrane efflux proteins (OEP)"/>
    <property type="match status" value="1"/>
</dbReference>
<dbReference type="GO" id="GO:0015562">
    <property type="term" value="F:efflux transmembrane transporter activity"/>
    <property type="evidence" value="ECO:0007669"/>
    <property type="project" value="InterPro"/>
</dbReference>
<dbReference type="GO" id="GO:0009279">
    <property type="term" value="C:cell outer membrane"/>
    <property type="evidence" value="ECO:0007669"/>
    <property type="project" value="UniProtKB-SubCell"/>
</dbReference>
<feature type="coiled-coil region" evidence="11">
    <location>
        <begin position="390"/>
        <end position="417"/>
    </location>
</feature>
<evidence type="ECO:0000256" key="11">
    <source>
        <dbReference type="SAM" id="Coils"/>
    </source>
</evidence>